<gene>
    <name evidence="2" type="primary">50</name>
    <name evidence="2" type="ORF">PBI_ANTHONY_50</name>
</gene>
<dbReference type="KEGG" id="vg:64871763"/>
<accession>A0A5J6TI11</accession>
<protein>
    <submittedName>
        <fullName evidence="2">RNA polymerase sigma factor</fullName>
    </submittedName>
</protein>
<evidence type="ECO:0000313" key="2">
    <source>
        <dbReference type="EMBL" id="QFG10420.1"/>
    </source>
</evidence>
<dbReference type="GeneID" id="64871763"/>
<dbReference type="RefSeq" id="YP_010062086.1">
    <property type="nucleotide sequence ID" value="NC_054790.1"/>
</dbReference>
<evidence type="ECO:0000256" key="1">
    <source>
        <dbReference type="SAM" id="MobiDB-lite"/>
    </source>
</evidence>
<name>A0A5J6TI11_9CAUD</name>
<dbReference type="EMBL" id="MN234188">
    <property type="protein sequence ID" value="QFG10420.1"/>
    <property type="molecule type" value="Genomic_DNA"/>
</dbReference>
<dbReference type="InterPro" id="IPR057899">
    <property type="entry name" value="Gp53"/>
</dbReference>
<feature type="region of interest" description="Disordered" evidence="1">
    <location>
        <begin position="165"/>
        <end position="186"/>
    </location>
</feature>
<dbReference type="Proteomes" id="UP000327026">
    <property type="component" value="Segment"/>
</dbReference>
<proteinExistence type="predicted"/>
<organism evidence="2 3">
    <name type="scientific">Mycobacterium phage Anthony</name>
    <dbReference type="NCBI Taxonomy" id="2599857"/>
    <lineage>
        <taxon>Viruses</taxon>
        <taxon>Duplodnaviria</taxon>
        <taxon>Heunggongvirae</taxon>
        <taxon>Uroviricota</taxon>
        <taxon>Caudoviricetes</taxon>
        <taxon>Anthonyvirus</taxon>
        <taxon>Anthonyvirus anthony</taxon>
    </lineage>
</organism>
<evidence type="ECO:0000313" key="3">
    <source>
        <dbReference type="Proteomes" id="UP000327026"/>
    </source>
</evidence>
<dbReference type="Pfam" id="PF25684">
    <property type="entry name" value="Mycobacteriophage_Gp53"/>
    <property type="match status" value="1"/>
</dbReference>
<sequence length="204" mass="22666">MTLYSDLGPTVKRAAKAVAFQWPGIIEQDDAEQEIHLRLLETPGSIAKLLEMDARAQYRAVVGIGHQIASKARTDYDYFKGSYRYSVKEVKSLLQKGILTEVLSSFKAEKLDILDALEGIADQHAASVRSRYVDEKVPPQGAPAKLLTDSLGALVAEMNKVQKRRYAERDDGPGTRKQASTDDHYESGDFDFEAFAKKQNVGWG</sequence>
<reference evidence="2 3" key="1">
    <citation type="submission" date="2019-07" db="EMBL/GenBank/DDBJ databases">
        <authorList>
            <person name="Garlena R.A."/>
            <person name="Russell D.A."/>
            <person name="Pope W.H."/>
            <person name="Jacobs-Sera D."/>
            <person name="Hatfull G.F."/>
        </authorList>
    </citation>
    <scope>NUCLEOTIDE SEQUENCE [LARGE SCALE GENOMIC DNA]</scope>
</reference>
<keyword evidence="3" id="KW-1185">Reference proteome</keyword>